<reference evidence="3" key="2">
    <citation type="submission" date="2015-01" db="EMBL/GenBank/DDBJ databases">
        <title>Evolutionary Origins and Diversification of the Mycorrhizal Mutualists.</title>
        <authorList>
            <consortium name="DOE Joint Genome Institute"/>
            <consortium name="Mycorrhizal Genomics Consortium"/>
            <person name="Kohler A."/>
            <person name="Kuo A."/>
            <person name="Nagy L.G."/>
            <person name="Floudas D."/>
            <person name="Copeland A."/>
            <person name="Barry K.W."/>
            <person name="Cichocki N."/>
            <person name="Veneault-Fourrey C."/>
            <person name="LaButti K."/>
            <person name="Lindquist E.A."/>
            <person name="Lipzen A."/>
            <person name="Lundell T."/>
            <person name="Morin E."/>
            <person name="Murat C."/>
            <person name="Riley R."/>
            <person name="Ohm R."/>
            <person name="Sun H."/>
            <person name="Tunlid A."/>
            <person name="Henrissat B."/>
            <person name="Grigoriev I.V."/>
            <person name="Hibbett D.S."/>
            <person name="Martin F."/>
        </authorList>
    </citation>
    <scope>NUCLEOTIDE SEQUENCE [LARGE SCALE GENOMIC DNA]</scope>
    <source>
        <strain evidence="3">Marx 270</strain>
    </source>
</reference>
<gene>
    <name evidence="2" type="ORF">M404DRAFT_404127</name>
</gene>
<evidence type="ECO:0000256" key="1">
    <source>
        <dbReference type="SAM" id="MobiDB-lite"/>
    </source>
</evidence>
<feature type="region of interest" description="Disordered" evidence="1">
    <location>
        <begin position="71"/>
        <end position="92"/>
    </location>
</feature>
<evidence type="ECO:0000313" key="2">
    <source>
        <dbReference type="EMBL" id="KIN94180.1"/>
    </source>
</evidence>
<feature type="compositionally biased region" description="Basic and acidic residues" evidence="1">
    <location>
        <begin position="83"/>
        <end position="92"/>
    </location>
</feature>
<dbReference type="InParanoid" id="A0A0C3NEI8"/>
<name>A0A0C3NEI8_PISTI</name>
<proteinExistence type="predicted"/>
<dbReference type="Proteomes" id="UP000054217">
    <property type="component" value="Unassembled WGS sequence"/>
</dbReference>
<sequence>MTKHPSRNPLYDTGRYKPADEESQKWHRQFPFTLRKGVTGWRGPSKLTAGKASFGKARRCRKANMERRCFPDPVQNRNISTIPKEHRSNRLL</sequence>
<protein>
    <submittedName>
        <fullName evidence="2">Uncharacterized protein</fullName>
    </submittedName>
</protein>
<accession>A0A0C3NEI8</accession>
<feature type="region of interest" description="Disordered" evidence="1">
    <location>
        <begin position="1"/>
        <end position="24"/>
    </location>
</feature>
<evidence type="ECO:0000313" key="3">
    <source>
        <dbReference type="Proteomes" id="UP000054217"/>
    </source>
</evidence>
<reference evidence="2 3" key="1">
    <citation type="submission" date="2014-04" db="EMBL/GenBank/DDBJ databases">
        <authorList>
            <consortium name="DOE Joint Genome Institute"/>
            <person name="Kuo A."/>
            <person name="Kohler A."/>
            <person name="Costa M.D."/>
            <person name="Nagy L.G."/>
            <person name="Floudas D."/>
            <person name="Copeland A."/>
            <person name="Barry K.W."/>
            <person name="Cichocki N."/>
            <person name="Veneault-Fourrey C."/>
            <person name="LaButti K."/>
            <person name="Lindquist E.A."/>
            <person name="Lipzen A."/>
            <person name="Lundell T."/>
            <person name="Morin E."/>
            <person name="Murat C."/>
            <person name="Sun H."/>
            <person name="Tunlid A."/>
            <person name="Henrissat B."/>
            <person name="Grigoriev I.V."/>
            <person name="Hibbett D.S."/>
            <person name="Martin F."/>
            <person name="Nordberg H.P."/>
            <person name="Cantor M.N."/>
            <person name="Hua S.X."/>
        </authorList>
    </citation>
    <scope>NUCLEOTIDE SEQUENCE [LARGE SCALE GENOMIC DNA]</scope>
    <source>
        <strain evidence="2 3">Marx 270</strain>
    </source>
</reference>
<dbReference type="HOGENOM" id="CLU_2414171_0_0_1"/>
<organism evidence="2 3">
    <name type="scientific">Pisolithus tinctorius Marx 270</name>
    <dbReference type="NCBI Taxonomy" id="870435"/>
    <lineage>
        <taxon>Eukaryota</taxon>
        <taxon>Fungi</taxon>
        <taxon>Dikarya</taxon>
        <taxon>Basidiomycota</taxon>
        <taxon>Agaricomycotina</taxon>
        <taxon>Agaricomycetes</taxon>
        <taxon>Agaricomycetidae</taxon>
        <taxon>Boletales</taxon>
        <taxon>Sclerodermatineae</taxon>
        <taxon>Pisolithaceae</taxon>
        <taxon>Pisolithus</taxon>
    </lineage>
</organism>
<dbReference type="EMBL" id="KN832109">
    <property type="protein sequence ID" value="KIN94180.1"/>
    <property type="molecule type" value="Genomic_DNA"/>
</dbReference>
<dbReference type="AlphaFoldDB" id="A0A0C3NEI8"/>
<keyword evidence="3" id="KW-1185">Reference proteome</keyword>
<feature type="compositionally biased region" description="Basic and acidic residues" evidence="1">
    <location>
        <begin position="14"/>
        <end position="24"/>
    </location>
</feature>